<evidence type="ECO:0000256" key="2">
    <source>
        <dbReference type="ARBA" id="ARBA00009853"/>
    </source>
</evidence>
<name>A0ABT2ZMP9_9RHOB</name>
<evidence type="ECO:0000256" key="5">
    <source>
        <dbReference type="ARBA" id="ARBA00023136"/>
    </source>
</evidence>
<feature type="transmembrane region" description="Helical" evidence="6">
    <location>
        <begin position="104"/>
        <end position="123"/>
    </location>
</feature>
<feature type="transmembrane region" description="Helical" evidence="6">
    <location>
        <begin position="185"/>
        <end position="204"/>
    </location>
</feature>
<feature type="transmembrane region" description="Helical" evidence="6">
    <location>
        <begin position="81"/>
        <end position="98"/>
    </location>
</feature>
<evidence type="ECO:0000313" key="9">
    <source>
        <dbReference type="Proteomes" id="UP001652564"/>
    </source>
</evidence>
<dbReference type="PANTHER" id="PTHR22911:SF6">
    <property type="entry name" value="SOLUTE CARRIER FAMILY 35 MEMBER G1"/>
    <property type="match status" value="1"/>
</dbReference>
<accession>A0ABT2ZMP9</accession>
<feature type="transmembrane region" description="Helical" evidence="6">
    <location>
        <begin position="286"/>
        <end position="304"/>
    </location>
</feature>
<sequence>MLRSLSENPTLLGALCALGAVFCFSVNDMAIKFLSDGYALHEVVLFRSLIGMAVLLIVLLPVSGGFAALRTRRLGLHLARGACVVFANMTFFLGLASLPLADGVAIFFVSPLIITVFSVIFLGEKVGPRRWAAIAVGLIGVLIILRPGTSVFQPAALLPIAAAFGYATLHMLTRYIGRTENALSMSFYIQLTFIVISGLTGLAIGDGSLAGTGNASLDFLFREWTIPSGRDWWILFAVGATSAFGGFLISQAYRVAEAAVVAPFEYIAMPLAVAWGVLVFGDWPDLVATAGIALIIGSGLFMVWRDAQDRRAKVPDTPRYRR</sequence>
<organism evidence="8 9">
    <name type="scientific">Albidovulum litorale</name>
    <dbReference type="NCBI Taxonomy" id="2984134"/>
    <lineage>
        <taxon>Bacteria</taxon>
        <taxon>Pseudomonadati</taxon>
        <taxon>Pseudomonadota</taxon>
        <taxon>Alphaproteobacteria</taxon>
        <taxon>Rhodobacterales</taxon>
        <taxon>Paracoccaceae</taxon>
        <taxon>Albidovulum</taxon>
    </lineage>
</organism>
<keyword evidence="5 6" id="KW-0472">Membrane</keyword>
<feature type="domain" description="EamA" evidence="7">
    <location>
        <begin position="12"/>
        <end position="145"/>
    </location>
</feature>
<dbReference type="Proteomes" id="UP001652564">
    <property type="component" value="Unassembled WGS sequence"/>
</dbReference>
<evidence type="ECO:0000256" key="1">
    <source>
        <dbReference type="ARBA" id="ARBA00004141"/>
    </source>
</evidence>
<evidence type="ECO:0000259" key="7">
    <source>
        <dbReference type="Pfam" id="PF00892"/>
    </source>
</evidence>
<feature type="transmembrane region" description="Helical" evidence="6">
    <location>
        <begin position="130"/>
        <end position="149"/>
    </location>
</feature>
<feature type="transmembrane region" description="Helical" evidence="6">
    <location>
        <begin position="49"/>
        <end position="69"/>
    </location>
</feature>
<dbReference type="Gene3D" id="1.10.3730.20">
    <property type="match status" value="1"/>
</dbReference>
<evidence type="ECO:0000256" key="3">
    <source>
        <dbReference type="ARBA" id="ARBA00022692"/>
    </source>
</evidence>
<proteinExistence type="inferred from homology"/>
<evidence type="ECO:0000313" key="8">
    <source>
        <dbReference type="EMBL" id="MCV2872404.1"/>
    </source>
</evidence>
<gene>
    <name evidence="8" type="ORF">OEZ71_08860</name>
</gene>
<feature type="transmembrane region" description="Helical" evidence="6">
    <location>
        <begin position="155"/>
        <end position="173"/>
    </location>
</feature>
<dbReference type="SUPFAM" id="SSF103481">
    <property type="entry name" value="Multidrug resistance efflux transporter EmrE"/>
    <property type="match status" value="2"/>
</dbReference>
<feature type="transmembrane region" description="Helical" evidence="6">
    <location>
        <begin position="260"/>
        <end position="280"/>
    </location>
</feature>
<keyword evidence="4 6" id="KW-1133">Transmembrane helix</keyword>
<dbReference type="RefSeq" id="WP_263739586.1">
    <property type="nucleotide sequence ID" value="NZ_JAOWKZ010000002.1"/>
</dbReference>
<keyword evidence="3 6" id="KW-0812">Transmembrane</keyword>
<comment type="similarity">
    <text evidence="2">Belongs to the drug/metabolite transporter (DMT) superfamily. 10 TMS drug/metabolite exporter (DME) (TC 2.A.7.3) family.</text>
</comment>
<comment type="subcellular location">
    <subcellularLocation>
        <location evidence="1">Membrane</location>
        <topology evidence="1">Multi-pass membrane protein</topology>
    </subcellularLocation>
</comment>
<dbReference type="InterPro" id="IPR037185">
    <property type="entry name" value="EmrE-like"/>
</dbReference>
<dbReference type="InterPro" id="IPR000620">
    <property type="entry name" value="EamA_dom"/>
</dbReference>
<keyword evidence="9" id="KW-1185">Reference proteome</keyword>
<reference evidence="8 9" key="1">
    <citation type="submission" date="2022-10" db="EMBL/GenBank/DDBJ databases">
        <title>Defluviimonas sp. nov., isolated from ocean surface sediments.</title>
        <authorList>
            <person name="He W."/>
            <person name="Wang L."/>
            <person name="Zhang D.-F."/>
        </authorList>
    </citation>
    <scope>NUCLEOTIDE SEQUENCE [LARGE SCALE GENOMIC DNA]</scope>
    <source>
        <strain evidence="8 9">WL0050</strain>
    </source>
</reference>
<comment type="caution">
    <text evidence="8">The sequence shown here is derived from an EMBL/GenBank/DDBJ whole genome shotgun (WGS) entry which is preliminary data.</text>
</comment>
<evidence type="ECO:0000256" key="4">
    <source>
        <dbReference type="ARBA" id="ARBA00022989"/>
    </source>
</evidence>
<feature type="transmembrane region" description="Helical" evidence="6">
    <location>
        <begin position="232"/>
        <end position="253"/>
    </location>
</feature>
<dbReference type="EMBL" id="JAOWKZ010000002">
    <property type="protein sequence ID" value="MCV2872404.1"/>
    <property type="molecule type" value="Genomic_DNA"/>
</dbReference>
<protein>
    <submittedName>
        <fullName evidence="8">DMT family transporter</fullName>
    </submittedName>
</protein>
<dbReference type="PANTHER" id="PTHR22911">
    <property type="entry name" value="ACYL-MALONYL CONDENSING ENZYME-RELATED"/>
    <property type="match status" value="1"/>
</dbReference>
<dbReference type="Pfam" id="PF00892">
    <property type="entry name" value="EamA"/>
    <property type="match status" value="1"/>
</dbReference>
<evidence type="ECO:0000256" key="6">
    <source>
        <dbReference type="SAM" id="Phobius"/>
    </source>
</evidence>